<dbReference type="OMA" id="AMEDAHY"/>
<dbReference type="InterPro" id="IPR022185">
    <property type="entry name" value="DUF3712"/>
</dbReference>
<keyword evidence="2" id="KW-1133">Transmembrane helix</keyword>
<keyword evidence="2" id="KW-0472">Membrane</keyword>
<dbReference type="GeneID" id="20658183"/>
<dbReference type="PANTHER" id="PTHR35895:SF1">
    <property type="entry name" value="LIPID-BINDING SERUM GLYCOPROTEIN C-TERMINAL DOMAIN-CONTAINING PROTEIN"/>
    <property type="match status" value="1"/>
</dbReference>
<reference evidence="3 4" key="1">
    <citation type="journal article" date="2006" name="Science">
        <title>Phytophthora genome sequences uncover evolutionary origins and mechanisms of pathogenesis.</title>
        <authorList>
            <person name="Tyler B.M."/>
            <person name="Tripathy S."/>
            <person name="Zhang X."/>
            <person name="Dehal P."/>
            <person name="Jiang R.H."/>
            <person name="Aerts A."/>
            <person name="Arredondo F.D."/>
            <person name="Baxter L."/>
            <person name="Bensasson D."/>
            <person name="Beynon J.L."/>
            <person name="Chapman J."/>
            <person name="Damasceno C.M."/>
            <person name="Dorrance A.E."/>
            <person name="Dou D."/>
            <person name="Dickerman A.W."/>
            <person name="Dubchak I.L."/>
            <person name="Garbelotto M."/>
            <person name="Gijzen M."/>
            <person name="Gordon S.G."/>
            <person name="Govers F."/>
            <person name="Grunwald N.J."/>
            <person name="Huang W."/>
            <person name="Ivors K.L."/>
            <person name="Jones R.W."/>
            <person name="Kamoun S."/>
            <person name="Krampis K."/>
            <person name="Lamour K.H."/>
            <person name="Lee M.K."/>
            <person name="McDonald W.H."/>
            <person name="Medina M."/>
            <person name="Meijer H.J."/>
            <person name="Nordberg E.K."/>
            <person name="Maclean D.J."/>
            <person name="Ospina-Giraldo M.D."/>
            <person name="Morris P.F."/>
            <person name="Phuntumart V."/>
            <person name="Putnam N.H."/>
            <person name="Rash S."/>
            <person name="Rose J.K."/>
            <person name="Sakihama Y."/>
            <person name="Salamov A.A."/>
            <person name="Savidor A."/>
            <person name="Scheuring C.F."/>
            <person name="Smith B.M."/>
            <person name="Sobral B.W."/>
            <person name="Terry A."/>
            <person name="Torto-Alalibo T.A."/>
            <person name="Win J."/>
            <person name="Xu Z."/>
            <person name="Zhang H."/>
            <person name="Grigoriev I.V."/>
            <person name="Rokhsar D.S."/>
            <person name="Boore J.L."/>
        </authorList>
    </citation>
    <scope>NUCLEOTIDE SEQUENCE [LARGE SCALE GENOMIC DNA]</scope>
    <source>
        <strain evidence="3 4">P6497</strain>
    </source>
</reference>
<proteinExistence type="predicted"/>
<gene>
    <name evidence="3" type="ORF">PHYSODRAFT_503118</name>
</gene>
<keyword evidence="2" id="KW-0812">Transmembrane</keyword>
<dbReference type="RefSeq" id="XP_009526285.1">
    <property type="nucleotide sequence ID" value="XM_009527990.1"/>
</dbReference>
<dbReference type="InterPro" id="IPR046368">
    <property type="entry name" value="Tag1"/>
</dbReference>
<feature type="region of interest" description="Disordered" evidence="1">
    <location>
        <begin position="1"/>
        <end position="20"/>
    </location>
</feature>
<evidence type="ECO:0000313" key="3">
    <source>
        <dbReference type="EMBL" id="EGZ17227.1"/>
    </source>
</evidence>
<evidence type="ECO:0000313" key="4">
    <source>
        <dbReference type="Proteomes" id="UP000002640"/>
    </source>
</evidence>
<accession>G4ZII3</accession>
<dbReference type="Proteomes" id="UP000002640">
    <property type="component" value="Unassembled WGS sequence"/>
</dbReference>
<name>G4ZII3_PHYSP</name>
<dbReference type="PANTHER" id="PTHR35895">
    <property type="entry name" value="CHROMOSOME 16, WHOLE GENOME SHOTGUN SEQUENCE"/>
    <property type="match status" value="1"/>
</dbReference>
<dbReference type="AlphaFoldDB" id="G4ZII3"/>
<dbReference type="EMBL" id="JH159154">
    <property type="protein sequence ID" value="EGZ17227.1"/>
    <property type="molecule type" value="Genomic_DNA"/>
</dbReference>
<dbReference type="InParanoid" id="G4ZII3"/>
<evidence type="ECO:0000256" key="2">
    <source>
        <dbReference type="SAM" id="Phobius"/>
    </source>
</evidence>
<feature type="compositionally biased region" description="Basic and acidic residues" evidence="1">
    <location>
        <begin position="7"/>
        <end position="20"/>
    </location>
</feature>
<dbReference type="Pfam" id="PF12505">
    <property type="entry name" value="DUF3712"/>
    <property type="match status" value="1"/>
</dbReference>
<dbReference type="GO" id="GO:0016020">
    <property type="term" value="C:membrane"/>
    <property type="evidence" value="ECO:0007669"/>
    <property type="project" value="TreeGrafter"/>
</dbReference>
<keyword evidence="4" id="KW-1185">Reference proteome</keyword>
<protein>
    <submittedName>
        <fullName evidence="3">Uncharacterized protein</fullName>
    </submittedName>
</protein>
<feature type="transmembrane region" description="Helical" evidence="2">
    <location>
        <begin position="72"/>
        <end position="94"/>
    </location>
</feature>
<dbReference type="STRING" id="1094619.G4ZII3"/>
<sequence>MTPNQYEGREVHTPARTPAMEDAHYHDETALRLDATTPEAENKKDDEDIPLDKNGRPMVKFFRWRMSRKRRWCIIIGLILLFLIAALLIVYFVVIPAVIRHYMDKVALTINYMDVTSIPSDTEIDVTFSVNLQYDVPVSATTDPVTASLIYDGVEFGTAGVVGQHIESGEQNYNLTMNTTMVILDAEAFNAMSEAMMQEETVPITMSAKIDAHAWGLPFNNIKFERTLSLVGFNNFAELDPEVQHIDLWGCSDGVYEMDVNASINNPSAMGLQGIGALNMSVYYNDSYLGYAYSEKPELGMPRGLSNQSAGGVTVNVRGDNPYSTEYTQFKEAMSKVNMSVEYDDGLNKVSFNTSCVSSFLTVLGY</sequence>
<dbReference type="KEGG" id="psoj:PHYSODRAFT_503118"/>
<organism evidence="3 4">
    <name type="scientific">Phytophthora sojae (strain P6497)</name>
    <name type="common">Soybean stem and root rot agent</name>
    <name type="synonym">Phytophthora megasperma f. sp. glycines</name>
    <dbReference type="NCBI Taxonomy" id="1094619"/>
    <lineage>
        <taxon>Eukaryota</taxon>
        <taxon>Sar</taxon>
        <taxon>Stramenopiles</taxon>
        <taxon>Oomycota</taxon>
        <taxon>Peronosporomycetes</taxon>
        <taxon>Peronosporales</taxon>
        <taxon>Peronosporaceae</taxon>
        <taxon>Phytophthora</taxon>
    </lineage>
</organism>
<evidence type="ECO:0000256" key="1">
    <source>
        <dbReference type="SAM" id="MobiDB-lite"/>
    </source>
</evidence>